<dbReference type="Proteomes" id="UP000095282">
    <property type="component" value="Unplaced"/>
</dbReference>
<dbReference type="STRING" id="1561998.A0A1I7TKM1"/>
<dbReference type="eggNOG" id="ENOG502QPZ7">
    <property type="taxonomic scope" value="Eukaryota"/>
</dbReference>
<proteinExistence type="predicted"/>
<dbReference type="WBParaSite" id="Csp11.Scaffold627.g6841.t1">
    <property type="protein sequence ID" value="Csp11.Scaffold627.g6841.t1"/>
    <property type="gene ID" value="Csp11.Scaffold627.g6841"/>
</dbReference>
<accession>A0A1I7TKM1</accession>
<protein>
    <submittedName>
        <fullName evidence="2">O-phospho-L-seryl-tRNA(Sec):L-selenocysteinyl-tRNA synthase</fullName>
    </submittedName>
</protein>
<sequence>MMIIEERSNEDLNLESIDNDLRMEKIHQNAEKVGWEHFSKSVRRNLLEKRHTLESRVRLDVLSSLAFIKEHLPIEKDTNVFRKIQQLADGLGDHCVVTAHSNGCYIKHPDVTIDIGIAEDNISSCKIGYFGQPLFDAPDALNLLKTGEFSKLRDAVSLILSSLPKEISM</sequence>
<evidence type="ECO:0000313" key="2">
    <source>
        <dbReference type="WBParaSite" id="Csp11.Scaffold627.g6841.t1"/>
    </source>
</evidence>
<evidence type="ECO:0000313" key="1">
    <source>
        <dbReference type="Proteomes" id="UP000095282"/>
    </source>
</evidence>
<keyword evidence="1" id="KW-1185">Reference proteome</keyword>
<organism evidence="1 2">
    <name type="scientific">Caenorhabditis tropicalis</name>
    <dbReference type="NCBI Taxonomy" id="1561998"/>
    <lineage>
        <taxon>Eukaryota</taxon>
        <taxon>Metazoa</taxon>
        <taxon>Ecdysozoa</taxon>
        <taxon>Nematoda</taxon>
        <taxon>Chromadorea</taxon>
        <taxon>Rhabditida</taxon>
        <taxon>Rhabditina</taxon>
        <taxon>Rhabditomorpha</taxon>
        <taxon>Rhabditoidea</taxon>
        <taxon>Rhabditidae</taxon>
        <taxon>Peloderinae</taxon>
        <taxon>Caenorhabditis</taxon>
    </lineage>
</organism>
<reference evidence="2" key="1">
    <citation type="submission" date="2016-11" db="UniProtKB">
        <authorList>
            <consortium name="WormBaseParasite"/>
        </authorList>
    </citation>
    <scope>IDENTIFICATION</scope>
</reference>
<name>A0A1I7TKM1_9PELO</name>
<dbReference type="AlphaFoldDB" id="A0A1I7TKM1"/>